<keyword evidence="1 4" id="KW-0349">Heme</keyword>
<evidence type="ECO:0000256" key="2">
    <source>
        <dbReference type="ARBA" id="ARBA00022723"/>
    </source>
</evidence>
<evidence type="ECO:0000256" key="1">
    <source>
        <dbReference type="ARBA" id="ARBA00022617"/>
    </source>
</evidence>
<dbReference type="EMBL" id="JAUSWL010000009">
    <property type="protein sequence ID" value="MDQ0545596.1"/>
    <property type="molecule type" value="Genomic_DNA"/>
</dbReference>
<keyword evidence="2 4" id="KW-0479">Metal-binding</keyword>
<dbReference type="SUPFAM" id="SSF46626">
    <property type="entry name" value="Cytochrome c"/>
    <property type="match status" value="1"/>
</dbReference>
<evidence type="ECO:0000256" key="4">
    <source>
        <dbReference type="PROSITE-ProRule" id="PRU00433"/>
    </source>
</evidence>
<dbReference type="GO" id="GO:0020037">
    <property type="term" value="F:heme binding"/>
    <property type="evidence" value="ECO:0007669"/>
    <property type="project" value="InterPro"/>
</dbReference>
<sequence length="115" mass="12266">MRRHPVTALLAAALILAPAGAALAQGDAAEGKAIAFDRGRGNCLSCHAIPGGDLPGNIGPSLAGLKERYPNREDVVAIIRDETLRNPATVMPPFGRNLLLSDREIRSVVEYLYSY</sequence>
<feature type="domain" description="Cytochrome c" evidence="6">
    <location>
        <begin position="26"/>
        <end position="115"/>
    </location>
</feature>
<dbReference type="Proteomes" id="UP001223420">
    <property type="component" value="Unassembled WGS sequence"/>
</dbReference>
<dbReference type="GO" id="GO:0009055">
    <property type="term" value="F:electron transfer activity"/>
    <property type="evidence" value="ECO:0007669"/>
    <property type="project" value="InterPro"/>
</dbReference>
<organism evidence="7 8">
    <name type="scientific">Methylobacterium brachiatum</name>
    <dbReference type="NCBI Taxonomy" id="269660"/>
    <lineage>
        <taxon>Bacteria</taxon>
        <taxon>Pseudomonadati</taxon>
        <taxon>Pseudomonadota</taxon>
        <taxon>Alphaproteobacteria</taxon>
        <taxon>Hyphomicrobiales</taxon>
        <taxon>Methylobacteriaceae</taxon>
        <taxon>Methylobacterium</taxon>
    </lineage>
</organism>
<evidence type="ECO:0000313" key="8">
    <source>
        <dbReference type="Proteomes" id="UP001223420"/>
    </source>
</evidence>
<evidence type="ECO:0000256" key="5">
    <source>
        <dbReference type="SAM" id="SignalP"/>
    </source>
</evidence>
<proteinExistence type="predicted"/>
<feature type="signal peptide" evidence="5">
    <location>
        <begin position="1"/>
        <end position="24"/>
    </location>
</feature>
<evidence type="ECO:0000259" key="6">
    <source>
        <dbReference type="PROSITE" id="PS51007"/>
    </source>
</evidence>
<dbReference type="NCBIfam" id="TIGR04485">
    <property type="entry name" value="thiosulf_SoxX"/>
    <property type="match status" value="1"/>
</dbReference>
<gene>
    <name evidence="7" type="ORF">QO001_004540</name>
</gene>
<keyword evidence="5" id="KW-0732">Signal</keyword>
<dbReference type="Gene3D" id="1.10.760.10">
    <property type="entry name" value="Cytochrome c-like domain"/>
    <property type="match status" value="1"/>
</dbReference>
<dbReference type="PROSITE" id="PS51007">
    <property type="entry name" value="CYTC"/>
    <property type="match status" value="1"/>
</dbReference>
<feature type="chain" id="PRO_5042618042" evidence="5">
    <location>
        <begin position="25"/>
        <end position="115"/>
    </location>
</feature>
<reference evidence="7" key="1">
    <citation type="submission" date="2023-07" db="EMBL/GenBank/DDBJ databases">
        <title>Genomic Encyclopedia of Type Strains, Phase IV (KMG-IV): sequencing the most valuable type-strain genomes for metagenomic binning, comparative biology and taxonomic classification.</title>
        <authorList>
            <person name="Goeker M."/>
        </authorList>
    </citation>
    <scope>NUCLEOTIDE SEQUENCE</scope>
    <source>
        <strain evidence="7">DSM 19569</strain>
    </source>
</reference>
<dbReference type="AlphaFoldDB" id="A0AAJ1TR79"/>
<dbReference type="InterPro" id="IPR009056">
    <property type="entry name" value="Cyt_c-like_dom"/>
</dbReference>
<dbReference type="InterPro" id="IPR030999">
    <property type="entry name" value="Thiosulf_SoxX"/>
</dbReference>
<accession>A0AAJ1TR79</accession>
<dbReference type="Pfam" id="PF13442">
    <property type="entry name" value="Cytochrome_CBB3"/>
    <property type="match status" value="1"/>
</dbReference>
<keyword evidence="3 4" id="KW-0408">Iron</keyword>
<protein>
    <submittedName>
        <fullName evidence="7">Sulfur-oxidizing protein SoxX</fullName>
    </submittedName>
</protein>
<dbReference type="RefSeq" id="WP_007562708.1">
    <property type="nucleotide sequence ID" value="NZ_JAJALK010000010.1"/>
</dbReference>
<name>A0AAJ1TR79_9HYPH</name>
<evidence type="ECO:0000313" key="7">
    <source>
        <dbReference type="EMBL" id="MDQ0545596.1"/>
    </source>
</evidence>
<dbReference type="InterPro" id="IPR036909">
    <property type="entry name" value="Cyt_c-like_dom_sf"/>
</dbReference>
<comment type="caution">
    <text evidence="7">The sequence shown here is derived from an EMBL/GenBank/DDBJ whole genome shotgun (WGS) entry which is preliminary data.</text>
</comment>
<dbReference type="GO" id="GO:0046872">
    <property type="term" value="F:metal ion binding"/>
    <property type="evidence" value="ECO:0007669"/>
    <property type="project" value="UniProtKB-KW"/>
</dbReference>
<evidence type="ECO:0000256" key="3">
    <source>
        <dbReference type="ARBA" id="ARBA00023004"/>
    </source>
</evidence>